<comment type="caution">
    <text evidence="3">The sequence shown here is derived from an EMBL/GenBank/DDBJ whole genome shotgun (WGS) entry which is preliminary data.</text>
</comment>
<accession>A0A8J3CHS0</accession>
<gene>
    <name evidence="3" type="ORF">GCM10012275_47170</name>
</gene>
<evidence type="ECO:0000313" key="4">
    <source>
        <dbReference type="Proteomes" id="UP000637578"/>
    </source>
</evidence>
<reference evidence="3" key="2">
    <citation type="submission" date="2020-09" db="EMBL/GenBank/DDBJ databases">
        <authorList>
            <person name="Sun Q."/>
            <person name="Zhou Y."/>
        </authorList>
    </citation>
    <scope>NUCLEOTIDE SEQUENCE</scope>
    <source>
        <strain evidence="3">CGMCC 4.5737</strain>
    </source>
</reference>
<keyword evidence="4" id="KW-1185">Reference proteome</keyword>
<feature type="transmembrane region" description="Helical" evidence="1">
    <location>
        <begin position="17"/>
        <end position="37"/>
    </location>
</feature>
<evidence type="ECO:0000313" key="3">
    <source>
        <dbReference type="EMBL" id="GGM71282.1"/>
    </source>
</evidence>
<dbReference type="EMBL" id="BMMK01000026">
    <property type="protein sequence ID" value="GGM71282.1"/>
    <property type="molecule type" value="Genomic_DNA"/>
</dbReference>
<protein>
    <submittedName>
        <fullName evidence="3">Membrane protein</fullName>
    </submittedName>
</protein>
<dbReference type="Proteomes" id="UP000637578">
    <property type="component" value="Unassembled WGS sequence"/>
</dbReference>
<sequence length="148" mass="16166">MSGTASRLVVRPRRVRVVASGAALLLLVVFTVVALLLRNTPTGVYFRTSDQVAMVGVGVLLAAGAMLFARPRVRADAEGVEVRNLVNTQRYPWSLVRAVSFPDGSSWARLELPDDEYVPMMAIQSADGHHAVQAMRALRELHRSAVQD</sequence>
<feature type="domain" description="Low molecular weight protein antigen 6 PH" evidence="2">
    <location>
        <begin position="70"/>
        <end position="140"/>
    </location>
</feature>
<dbReference type="RefSeq" id="WP_189060601.1">
    <property type="nucleotide sequence ID" value="NZ_BMMK01000026.1"/>
</dbReference>
<keyword evidence="1" id="KW-0812">Transmembrane</keyword>
<name>A0A8J3CHS0_9PSEU</name>
<feature type="transmembrane region" description="Helical" evidence="1">
    <location>
        <begin position="52"/>
        <end position="69"/>
    </location>
</feature>
<dbReference type="Pfam" id="PF10756">
    <property type="entry name" value="bPH_6"/>
    <property type="match status" value="1"/>
</dbReference>
<organism evidence="3 4">
    <name type="scientific">Longimycelium tulufanense</name>
    <dbReference type="NCBI Taxonomy" id="907463"/>
    <lineage>
        <taxon>Bacteria</taxon>
        <taxon>Bacillati</taxon>
        <taxon>Actinomycetota</taxon>
        <taxon>Actinomycetes</taxon>
        <taxon>Pseudonocardiales</taxon>
        <taxon>Pseudonocardiaceae</taxon>
        <taxon>Longimycelium</taxon>
    </lineage>
</organism>
<keyword evidence="1" id="KW-1133">Transmembrane helix</keyword>
<reference evidence="3" key="1">
    <citation type="journal article" date="2014" name="Int. J. Syst. Evol. Microbiol.">
        <title>Complete genome sequence of Corynebacterium casei LMG S-19264T (=DSM 44701T), isolated from a smear-ripened cheese.</title>
        <authorList>
            <consortium name="US DOE Joint Genome Institute (JGI-PGF)"/>
            <person name="Walter F."/>
            <person name="Albersmeier A."/>
            <person name="Kalinowski J."/>
            <person name="Ruckert C."/>
        </authorList>
    </citation>
    <scope>NUCLEOTIDE SEQUENCE</scope>
    <source>
        <strain evidence="3">CGMCC 4.5737</strain>
    </source>
</reference>
<evidence type="ECO:0000259" key="2">
    <source>
        <dbReference type="Pfam" id="PF10756"/>
    </source>
</evidence>
<dbReference type="AlphaFoldDB" id="A0A8J3CHS0"/>
<proteinExistence type="predicted"/>
<keyword evidence="1" id="KW-0472">Membrane</keyword>
<evidence type="ECO:0000256" key="1">
    <source>
        <dbReference type="SAM" id="Phobius"/>
    </source>
</evidence>
<dbReference type="InterPro" id="IPR019692">
    <property type="entry name" value="CFP-6_PH"/>
</dbReference>